<dbReference type="EMBL" id="QJTE01000001">
    <property type="protein sequence ID" value="PYE85799.1"/>
    <property type="molecule type" value="Genomic_DNA"/>
</dbReference>
<dbReference type="InterPro" id="IPR022472">
    <property type="entry name" value="VPLPA-CTERM"/>
</dbReference>
<evidence type="ECO:0000256" key="2">
    <source>
        <dbReference type="SAM" id="SignalP"/>
    </source>
</evidence>
<dbReference type="Proteomes" id="UP000248311">
    <property type="component" value="Unassembled WGS sequence"/>
</dbReference>
<evidence type="ECO:0000313" key="4">
    <source>
        <dbReference type="EMBL" id="PYE85799.1"/>
    </source>
</evidence>
<dbReference type="NCBIfam" id="TIGR03370">
    <property type="entry name" value="VPLPA-CTERM"/>
    <property type="match status" value="1"/>
</dbReference>
<name>A0A318SZJ6_9RHOB</name>
<keyword evidence="2" id="KW-0732">Signal</keyword>
<evidence type="ECO:0000256" key="1">
    <source>
        <dbReference type="SAM" id="Phobius"/>
    </source>
</evidence>
<feature type="chain" id="PRO_5016339016" evidence="2">
    <location>
        <begin position="24"/>
        <end position="326"/>
    </location>
</feature>
<dbReference type="Pfam" id="PF14339">
    <property type="entry name" value="DUF4394"/>
    <property type="match status" value="1"/>
</dbReference>
<dbReference type="AlphaFoldDB" id="A0A318SZJ6"/>
<accession>A0A318SZJ6</accession>
<evidence type="ECO:0000259" key="3">
    <source>
        <dbReference type="Pfam" id="PF14339"/>
    </source>
</evidence>
<gene>
    <name evidence="4" type="ORF">DFP88_101471</name>
</gene>
<proteinExistence type="predicted"/>
<dbReference type="InterPro" id="IPR025507">
    <property type="entry name" value="DUF4394"/>
</dbReference>
<feature type="domain" description="DUF4394" evidence="3">
    <location>
        <begin position="59"/>
        <end position="280"/>
    </location>
</feature>
<dbReference type="RefSeq" id="WP_110813289.1">
    <property type="nucleotide sequence ID" value="NZ_QJTE01000001.1"/>
</dbReference>
<evidence type="ECO:0000313" key="5">
    <source>
        <dbReference type="Proteomes" id="UP000248311"/>
    </source>
</evidence>
<keyword evidence="5" id="KW-1185">Reference proteome</keyword>
<organism evidence="4 5">
    <name type="scientific">Pseudoroseicyclus aestuarii</name>
    <dbReference type="NCBI Taxonomy" id="1795041"/>
    <lineage>
        <taxon>Bacteria</taxon>
        <taxon>Pseudomonadati</taxon>
        <taxon>Pseudomonadota</taxon>
        <taxon>Alphaproteobacteria</taxon>
        <taxon>Rhodobacterales</taxon>
        <taxon>Paracoccaceae</taxon>
        <taxon>Pseudoroseicyclus</taxon>
    </lineage>
</organism>
<feature type="transmembrane region" description="Helical" evidence="1">
    <location>
        <begin position="300"/>
        <end position="319"/>
    </location>
</feature>
<keyword evidence="1" id="KW-1133">Transmembrane helix</keyword>
<keyword evidence="1" id="KW-0472">Membrane</keyword>
<protein>
    <submittedName>
        <fullName evidence="4">Putative secreted protein</fullName>
    </submittedName>
</protein>
<keyword evidence="1" id="KW-0812">Transmembrane</keyword>
<feature type="signal peptide" evidence="2">
    <location>
        <begin position="1"/>
        <end position="23"/>
    </location>
</feature>
<dbReference type="OrthoDB" id="531718at2"/>
<sequence length="326" mass="33022">MQIKSVPFVAAAVAALSAAPAFAATLSNSTGYALTNNGNSLVVFNNLADLSDTTTLLLSGSGTIDALAWRPVTQQLYGYASKGDDAVFVIDTMTGVATNTNATIGSGVAIDNSAGVGFDFNNTLDAARAVSTREDNAVFVPGDTIGTLDPMGPDGRVFAVTDLAYSDSTGLMAPDIFANAYTNAVNGMLASTTLQYGLDSANNSLVTIANNAGTLETVGALVDSSTDQVLDISGIGGLEILSDFEGDNLALALLNFSNGSTAGLFEIDLSNGRSTRLGDANAPGVFPYIGFAASTAPAPVPVPASGLMLVAALGGLGALRRKMRKA</sequence>
<reference evidence="4 5" key="1">
    <citation type="submission" date="2018-06" db="EMBL/GenBank/DDBJ databases">
        <title>Genomic Encyclopedia of Type Strains, Phase III (KMG-III): the genomes of soil and plant-associated and newly described type strains.</title>
        <authorList>
            <person name="Whitman W."/>
        </authorList>
    </citation>
    <scope>NUCLEOTIDE SEQUENCE [LARGE SCALE GENOMIC DNA]</scope>
    <source>
        <strain evidence="4 5">CECT 9025</strain>
    </source>
</reference>
<comment type="caution">
    <text evidence="4">The sequence shown here is derived from an EMBL/GenBank/DDBJ whole genome shotgun (WGS) entry which is preliminary data.</text>
</comment>